<gene>
    <name evidence="1" type="ORF">BHK98_05945</name>
</gene>
<accession>A0A1Q9JHL5</accession>
<dbReference type="InterPro" id="IPR014942">
    <property type="entry name" value="AbiEii"/>
</dbReference>
<dbReference type="Pfam" id="PF08843">
    <property type="entry name" value="AbiEii"/>
    <property type="match status" value="1"/>
</dbReference>
<evidence type="ECO:0000313" key="1">
    <source>
        <dbReference type="EMBL" id="OLR55644.1"/>
    </source>
</evidence>
<name>A0A1Q9JHL5_9FIRM</name>
<protein>
    <submittedName>
        <fullName evidence="1">Abortive phage infection protein</fullName>
    </submittedName>
</protein>
<comment type="caution">
    <text evidence="1">The sequence shown here is derived from an EMBL/GenBank/DDBJ whole genome shotgun (WGS) entry which is preliminary data.</text>
</comment>
<dbReference type="AlphaFoldDB" id="A0A1Q9JHL5"/>
<dbReference type="RefSeq" id="WP_075712633.1">
    <property type="nucleotide sequence ID" value="NZ_MJIE01000001.1"/>
</dbReference>
<evidence type="ECO:0000313" key="2">
    <source>
        <dbReference type="Proteomes" id="UP000187404"/>
    </source>
</evidence>
<dbReference type="EMBL" id="MJIE01000001">
    <property type="protein sequence ID" value="OLR55644.1"/>
    <property type="molecule type" value="Genomic_DNA"/>
</dbReference>
<sequence>MNDMSLKAKIRNIAREKQIPAQLVLQHYLNERFLIRLSMTRYREKFVVKGGTLIASIVGLSNRSTMDLDTTLRNLPLTPETIESAIAEICAVDAGDGISFQFKYMEPIRDDDMYGGYRVMIQADYGKIAAPMSMDISTGDIMTPDAIRREFSSMFDDEKFGLWSYNVETILAEKVETILRRNVFSTRPRDYYDLYVLYKTESFDRDVFCEALTATARHRDSLEYIGNNREKILSLISESVDLRKLWDKYCRQFSYAKGIEYADVIHVLKELLSDYDATE</sequence>
<organism evidence="1 2">
    <name type="scientific">Hornefia porci</name>
    <dbReference type="NCBI Taxonomy" id="2652292"/>
    <lineage>
        <taxon>Bacteria</taxon>
        <taxon>Bacillati</taxon>
        <taxon>Bacillota</taxon>
        <taxon>Clostridia</taxon>
        <taxon>Peptostreptococcales</taxon>
        <taxon>Anaerovoracaceae</taxon>
        <taxon>Hornefia</taxon>
    </lineage>
</organism>
<dbReference type="OrthoDB" id="9808443at2"/>
<proteinExistence type="predicted"/>
<dbReference type="Proteomes" id="UP000187404">
    <property type="component" value="Unassembled WGS sequence"/>
</dbReference>
<dbReference type="STRING" id="1261640.BHK98_05945"/>
<keyword evidence="2" id="KW-1185">Reference proteome</keyword>
<reference evidence="1 2" key="1">
    <citation type="journal article" date="2016" name="Appl. Environ. Microbiol.">
        <title>Function and Phylogeny of Bacterial Butyryl Coenzyme A:Acetate Transferases and Their Diversity in the Proximal Colon of Swine.</title>
        <authorList>
            <person name="Trachsel J."/>
            <person name="Bayles D.O."/>
            <person name="Looft T."/>
            <person name="Levine U.Y."/>
            <person name="Allen H.K."/>
        </authorList>
    </citation>
    <scope>NUCLEOTIDE SEQUENCE [LARGE SCALE GENOMIC DNA]</scope>
    <source>
        <strain evidence="1 2">68-3-10</strain>
    </source>
</reference>